<dbReference type="Gene3D" id="1.10.260.50">
    <property type="match status" value="1"/>
</dbReference>
<protein>
    <submittedName>
        <fullName evidence="10">Cysteine desulfurase</fullName>
    </submittedName>
</protein>
<dbReference type="Proteomes" id="UP000199572">
    <property type="component" value="Unassembled WGS sequence"/>
</dbReference>
<comment type="cofactor">
    <cofactor evidence="1">
        <name>pyridoxal 5'-phosphate</name>
        <dbReference type="ChEBI" id="CHEBI:597326"/>
    </cofactor>
</comment>
<proteinExistence type="inferred from homology"/>
<dbReference type="InterPro" id="IPR015424">
    <property type="entry name" value="PyrdxlP-dep_Trfase"/>
</dbReference>
<dbReference type="RefSeq" id="WP_090886742.1">
    <property type="nucleotide sequence ID" value="NZ_FOGG01000026.1"/>
</dbReference>
<keyword evidence="6" id="KW-0408">Iron</keyword>
<sequence>MNIYLDNAATTPLSREAFLEMEPFLFGSFGNPSSSHSLGRISRLALEKSRATIAGYLNAEPAQIIFTSGGTEADNTAIQSSIAAGVKRVITSALEHHAVLNTLKVAERENKIELVYLENDHKGNISITALDRLLQDEKPTLISLMHGNNEIGNLNPILDIADLAEHYGAIFHSDTVQTMGHIRYNTRLLGPDFLVGSAHKFHGPKGVGFLYAKDPGKVLPLISGGSQENRKRGGTENVAGIVGMAAALAKSYQHLDRHEAYILFLKERLINGLRDIPGIHFNGLSANLEQSLSTVLSISADQNDRDVDLLTLLDQEGICASGGSACSSGNPSHVIQALGGKAGQDTLRFSFSRYNTGSEIDRLLSVIQGLSTNTVLNRSLSA</sequence>
<comment type="catalytic activity">
    <reaction evidence="8">
        <text>(sulfur carrier)-H + L-cysteine = (sulfur carrier)-SH + L-alanine</text>
        <dbReference type="Rhea" id="RHEA:43892"/>
        <dbReference type="Rhea" id="RHEA-COMP:14737"/>
        <dbReference type="Rhea" id="RHEA-COMP:14739"/>
        <dbReference type="ChEBI" id="CHEBI:29917"/>
        <dbReference type="ChEBI" id="CHEBI:35235"/>
        <dbReference type="ChEBI" id="CHEBI:57972"/>
        <dbReference type="ChEBI" id="CHEBI:64428"/>
        <dbReference type="EC" id="2.8.1.7"/>
    </reaction>
</comment>
<dbReference type="InterPro" id="IPR015421">
    <property type="entry name" value="PyrdxlP-dep_Trfase_major"/>
</dbReference>
<organism evidence="10 11">
    <name type="scientific">Pedobacter rhizosphaerae</name>
    <dbReference type="NCBI Taxonomy" id="390241"/>
    <lineage>
        <taxon>Bacteria</taxon>
        <taxon>Pseudomonadati</taxon>
        <taxon>Bacteroidota</taxon>
        <taxon>Sphingobacteriia</taxon>
        <taxon>Sphingobacteriales</taxon>
        <taxon>Sphingobacteriaceae</taxon>
        <taxon>Pedobacter</taxon>
    </lineage>
</organism>
<dbReference type="SUPFAM" id="SSF53383">
    <property type="entry name" value="PLP-dependent transferases"/>
    <property type="match status" value="1"/>
</dbReference>
<evidence type="ECO:0000256" key="3">
    <source>
        <dbReference type="ARBA" id="ARBA00022679"/>
    </source>
</evidence>
<dbReference type="Gene3D" id="3.40.640.10">
    <property type="entry name" value="Type I PLP-dependent aspartate aminotransferase-like (Major domain)"/>
    <property type="match status" value="1"/>
</dbReference>
<evidence type="ECO:0000259" key="9">
    <source>
        <dbReference type="Pfam" id="PF00266"/>
    </source>
</evidence>
<dbReference type="PIRSF" id="PIRSF005572">
    <property type="entry name" value="NifS"/>
    <property type="match status" value="1"/>
</dbReference>
<keyword evidence="4" id="KW-0479">Metal-binding</keyword>
<comment type="similarity">
    <text evidence="2">Belongs to the class-V pyridoxal-phosphate-dependent aminotransferase family. NifS/IscS subfamily.</text>
</comment>
<evidence type="ECO:0000256" key="5">
    <source>
        <dbReference type="ARBA" id="ARBA00022898"/>
    </source>
</evidence>
<evidence type="ECO:0000256" key="6">
    <source>
        <dbReference type="ARBA" id="ARBA00023004"/>
    </source>
</evidence>
<accession>A0A1H9U080</accession>
<dbReference type="Gene3D" id="3.90.1150.10">
    <property type="entry name" value="Aspartate Aminotransferase, domain 1"/>
    <property type="match status" value="1"/>
</dbReference>
<evidence type="ECO:0000256" key="8">
    <source>
        <dbReference type="ARBA" id="ARBA00050776"/>
    </source>
</evidence>
<keyword evidence="3" id="KW-0808">Transferase</keyword>
<evidence type="ECO:0000313" key="11">
    <source>
        <dbReference type="Proteomes" id="UP000199572"/>
    </source>
</evidence>
<keyword evidence="11" id="KW-1185">Reference proteome</keyword>
<evidence type="ECO:0000313" key="10">
    <source>
        <dbReference type="EMBL" id="SES02846.1"/>
    </source>
</evidence>
<dbReference type="InterPro" id="IPR000192">
    <property type="entry name" value="Aminotrans_V_dom"/>
</dbReference>
<dbReference type="EMBL" id="FOGG01000026">
    <property type="protein sequence ID" value="SES02846.1"/>
    <property type="molecule type" value="Genomic_DNA"/>
</dbReference>
<evidence type="ECO:0000256" key="7">
    <source>
        <dbReference type="ARBA" id="ARBA00023014"/>
    </source>
</evidence>
<evidence type="ECO:0000256" key="4">
    <source>
        <dbReference type="ARBA" id="ARBA00022723"/>
    </source>
</evidence>
<keyword evidence="7" id="KW-0411">Iron-sulfur</keyword>
<evidence type="ECO:0000256" key="1">
    <source>
        <dbReference type="ARBA" id="ARBA00001933"/>
    </source>
</evidence>
<name>A0A1H9U080_9SPHI</name>
<keyword evidence="5" id="KW-0663">Pyridoxal phosphate</keyword>
<dbReference type="AlphaFoldDB" id="A0A1H9U080"/>
<dbReference type="PANTHER" id="PTHR11601">
    <property type="entry name" value="CYSTEINE DESULFURYLASE FAMILY MEMBER"/>
    <property type="match status" value="1"/>
</dbReference>
<dbReference type="Pfam" id="PF00266">
    <property type="entry name" value="Aminotran_5"/>
    <property type="match status" value="1"/>
</dbReference>
<dbReference type="PANTHER" id="PTHR11601:SF34">
    <property type="entry name" value="CYSTEINE DESULFURASE"/>
    <property type="match status" value="1"/>
</dbReference>
<gene>
    <name evidence="10" type="ORF">SAMN04488023_12617</name>
</gene>
<feature type="domain" description="Aminotransferase class V" evidence="9">
    <location>
        <begin position="3"/>
        <end position="363"/>
    </location>
</feature>
<evidence type="ECO:0000256" key="2">
    <source>
        <dbReference type="ARBA" id="ARBA00006490"/>
    </source>
</evidence>
<dbReference type="GO" id="GO:0051536">
    <property type="term" value="F:iron-sulfur cluster binding"/>
    <property type="evidence" value="ECO:0007669"/>
    <property type="project" value="UniProtKB-KW"/>
</dbReference>
<dbReference type="InterPro" id="IPR015422">
    <property type="entry name" value="PyrdxlP-dep_Trfase_small"/>
</dbReference>
<dbReference type="STRING" id="390241.SAMN04488023_12617"/>
<reference evidence="10 11" key="1">
    <citation type="submission" date="2016-10" db="EMBL/GenBank/DDBJ databases">
        <authorList>
            <person name="de Groot N.N."/>
        </authorList>
    </citation>
    <scope>NUCLEOTIDE SEQUENCE [LARGE SCALE GENOMIC DNA]</scope>
    <source>
        <strain evidence="10 11">DSM 18610</strain>
    </source>
</reference>
<dbReference type="GO" id="GO:0031071">
    <property type="term" value="F:cysteine desulfurase activity"/>
    <property type="evidence" value="ECO:0007669"/>
    <property type="project" value="UniProtKB-EC"/>
</dbReference>
<dbReference type="OrthoDB" id="9804366at2"/>
<dbReference type="InterPro" id="IPR016454">
    <property type="entry name" value="Cysteine_dSase"/>
</dbReference>
<dbReference type="GO" id="GO:0046872">
    <property type="term" value="F:metal ion binding"/>
    <property type="evidence" value="ECO:0007669"/>
    <property type="project" value="UniProtKB-KW"/>
</dbReference>